<reference evidence="2" key="1">
    <citation type="submission" date="2018-02" db="EMBL/GenBank/DDBJ databases">
        <title>Rhizophora mucronata_Transcriptome.</title>
        <authorList>
            <person name="Meera S.P."/>
            <person name="Sreeshan A."/>
            <person name="Augustine A."/>
        </authorList>
    </citation>
    <scope>NUCLEOTIDE SEQUENCE</scope>
    <source>
        <tissue evidence="2">Leaf</tissue>
    </source>
</reference>
<dbReference type="AlphaFoldDB" id="A0A2P2J9R6"/>
<accession>A0A2P2J9R6</accession>
<keyword evidence="1" id="KW-1133">Transmembrane helix</keyword>
<sequence>MTLPSSFQLRIREKYRLNRKQEAPKRVGNLMGLLVKQLVGSGWQEVKLVEVIGTRAQPKKGYSSWMLIRFVMMEASQVCTVLATGFLCFSPESAFLTLLLLFLMGKVQASIADGCYLLIRHIG</sequence>
<evidence type="ECO:0000313" key="2">
    <source>
        <dbReference type="EMBL" id="MBW90236.1"/>
    </source>
</evidence>
<keyword evidence="1" id="KW-0812">Transmembrane</keyword>
<feature type="transmembrane region" description="Helical" evidence="1">
    <location>
        <begin position="93"/>
        <end position="119"/>
    </location>
</feature>
<protein>
    <submittedName>
        <fullName evidence="2">DNA polymerase I isoform X3</fullName>
    </submittedName>
</protein>
<feature type="transmembrane region" description="Helical" evidence="1">
    <location>
        <begin position="67"/>
        <end position="87"/>
    </location>
</feature>
<name>A0A2P2J9R6_RHIMU</name>
<keyword evidence="1" id="KW-0472">Membrane</keyword>
<evidence type="ECO:0000256" key="1">
    <source>
        <dbReference type="SAM" id="Phobius"/>
    </source>
</evidence>
<dbReference type="EMBL" id="GGEC01009753">
    <property type="protein sequence ID" value="MBW90236.1"/>
    <property type="molecule type" value="Transcribed_RNA"/>
</dbReference>
<proteinExistence type="predicted"/>
<organism evidence="2">
    <name type="scientific">Rhizophora mucronata</name>
    <name type="common">Asiatic mangrove</name>
    <dbReference type="NCBI Taxonomy" id="61149"/>
    <lineage>
        <taxon>Eukaryota</taxon>
        <taxon>Viridiplantae</taxon>
        <taxon>Streptophyta</taxon>
        <taxon>Embryophyta</taxon>
        <taxon>Tracheophyta</taxon>
        <taxon>Spermatophyta</taxon>
        <taxon>Magnoliopsida</taxon>
        <taxon>eudicotyledons</taxon>
        <taxon>Gunneridae</taxon>
        <taxon>Pentapetalae</taxon>
        <taxon>rosids</taxon>
        <taxon>fabids</taxon>
        <taxon>Malpighiales</taxon>
        <taxon>Rhizophoraceae</taxon>
        <taxon>Rhizophora</taxon>
    </lineage>
</organism>